<sequence length="120" mass="13844">MYGGGHYIQSADATAQGKAIAKAAHKFGDGKTLPFPPCKRYYNPYLEENGVKKEMYACRLHHELRKKRVMREKGVWRGGEKRLDEFWCRDGNCVIDECQSEAMKPEKKKARTETTAEMQQ</sequence>
<dbReference type="AlphaFoldDB" id="A0ABD3NE27"/>
<proteinExistence type="predicted"/>
<reference evidence="1 2" key="1">
    <citation type="submission" date="2024-10" db="EMBL/GenBank/DDBJ databases">
        <title>Updated reference genomes for cyclostephanoid diatoms.</title>
        <authorList>
            <person name="Roberts W.R."/>
            <person name="Alverson A.J."/>
        </authorList>
    </citation>
    <scope>NUCLEOTIDE SEQUENCE [LARGE SCALE GENOMIC DNA]</scope>
    <source>
        <strain evidence="1 2">AJA010-31</strain>
    </source>
</reference>
<name>A0ABD3NE27_9STRA</name>
<dbReference type="Proteomes" id="UP001530400">
    <property type="component" value="Unassembled WGS sequence"/>
</dbReference>
<accession>A0ABD3NE27</accession>
<dbReference type="EMBL" id="JALLPJ020001295">
    <property type="protein sequence ID" value="KAL3771030.1"/>
    <property type="molecule type" value="Genomic_DNA"/>
</dbReference>
<comment type="caution">
    <text evidence="1">The sequence shown here is derived from an EMBL/GenBank/DDBJ whole genome shotgun (WGS) entry which is preliminary data.</text>
</comment>
<protein>
    <submittedName>
        <fullName evidence="1">Uncharacterized protein</fullName>
    </submittedName>
</protein>
<gene>
    <name evidence="1" type="ORF">ACHAWO_013208</name>
</gene>
<organism evidence="1 2">
    <name type="scientific">Cyclotella atomus</name>
    <dbReference type="NCBI Taxonomy" id="382360"/>
    <lineage>
        <taxon>Eukaryota</taxon>
        <taxon>Sar</taxon>
        <taxon>Stramenopiles</taxon>
        <taxon>Ochrophyta</taxon>
        <taxon>Bacillariophyta</taxon>
        <taxon>Coscinodiscophyceae</taxon>
        <taxon>Thalassiosirophycidae</taxon>
        <taxon>Stephanodiscales</taxon>
        <taxon>Stephanodiscaceae</taxon>
        <taxon>Cyclotella</taxon>
    </lineage>
</organism>
<evidence type="ECO:0000313" key="2">
    <source>
        <dbReference type="Proteomes" id="UP001530400"/>
    </source>
</evidence>
<keyword evidence="2" id="KW-1185">Reference proteome</keyword>
<evidence type="ECO:0000313" key="1">
    <source>
        <dbReference type="EMBL" id="KAL3771030.1"/>
    </source>
</evidence>